<dbReference type="InterPro" id="IPR001544">
    <property type="entry name" value="Aminotrans_IV"/>
</dbReference>
<keyword evidence="9" id="KW-1185">Reference proteome</keyword>
<proteinExistence type="inferred from homology"/>
<gene>
    <name evidence="8" type="ORF">GOMPHAMPRED_000767</name>
</gene>
<dbReference type="EMBL" id="CAJPDQ010000010">
    <property type="protein sequence ID" value="CAF9915472.1"/>
    <property type="molecule type" value="Genomic_DNA"/>
</dbReference>
<evidence type="ECO:0008006" key="10">
    <source>
        <dbReference type="Google" id="ProtNLM"/>
    </source>
</evidence>
<keyword evidence="5" id="KW-0808">Transferase</keyword>
<keyword evidence="4" id="KW-0032">Aminotransferase</keyword>
<evidence type="ECO:0000256" key="4">
    <source>
        <dbReference type="ARBA" id="ARBA00022576"/>
    </source>
</evidence>
<comment type="pathway">
    <text evidence="2">Secondary metabolite biosynthesis.</text>
</comment>
<sequence>MTFPPAPTDSIDWNNVGFKVREVNGHIESHYSVQTGKWSAPTFITDPYLRIHGMAPGLNYGVQCFEGMKAFRTPENKIAIFRPDQNAKRMQVSASYIAIPLVPIEHFLECVRLAVGLNAEYVPPHETGAAMYVRPMLFASSAQLGLNPAEEYTFAVYVMATGVYHGVKPVDGLTLEEFDRSAPRGTGAAKVGGNYAPVLPWSQKAYSEGYGITLHLDSKTNTEIEEFSTSAFLGAKKEEDGYLITIPESKNAIKSVTQDSVCQIAQSRGWKVVQRRVLYEELPSFSEVLACGTAAALVPLKSIYTKSKDEKIVYLKDDEPGPVCRELLQTYKNIQSGKIKDPYEWLDYVSDPAEWKKANVTAQANGVNGTGSVDMAA</sequence>
<dbReference type="InterPro" id="IPR036038">
    <property type="entry name" value="Aminotransferase-like"/>
</dbReference>
<dbReference type="Gene3D" id="3.20.10.10">
    <property type="entry name" value="D-amino Acid Aminotransferase, subunit A, domain 2"/>
    <property type="match status" value="1"/>
</dbReference>
<comment type="caution">
    <text evidence="8">The sequence shown here is derived from an EMBL/GenBank/DDBJ whole genome shotgun (WGS) entry which is preliminary data.</text>
</comment>
<name>A0A8H3I5A6_9LECA</name>
<dbReference type="Proteomes" id="UP000664169">
    <property type="component" value="Unassembled WGS sequence"/>
</dbReference>
<dbReference type="PANTHER" id="PTHR42825">
    <property type="entry name" value="AMINO ACID AMINOTRANSFERASE"/>
    <property type="match status" value="1"/>
</dbReference>
<evidence type="ECO:0000256" key="7">
    <source>
        <dbReference type="PIRSR" id="PIRSR006468-1"/>
    </source>
</evidence>
<dbReference type="InterPro" id="IPR043132">
    <property type="entry name" value="BCAT-like_C"/>
</dbReference>
<organism evidence="8 9">
    <name type="scientific">Gomphillus americanus</name>
    <dbReference type="NCBI Taxonomy" id="1940652"/>
    <lineage>
        <taxon>Eukaryota</taxon>
        <taxon>Fungi</taxon>
        <taxon>Dikarya</taxon>
        <taxon>Ascomycota</taxon>
        <taxon>Pezizomycotina</taxon>
        <taxon>Lecanoromycetes</taxon>
        <taxon>OSLEUM clade</taxon>
        <taxon>Ostropomycetidae</taxon>
        <taxon>Ostropales</taxon>
        <taxon>Graphidaceae</taxon>
        <taxon>Gomphilloideae</taxon>
        <taxon>Gomphillus</taxon>
    </lineage>
</organism>
<dbReference type="FunFam" id="3.30.470.10:FF:000004">
    <property type="entry name" value="Branched-chain-amino-acid aminotransferase"/>
    <property type="match status" value="1"/>
</dbReference>
<dbReference type="GO" id="GO:0009081">
    <property type="term" value="P:branched-chain amino acid metabolic process"/>
    <property type="evidence" value="ECO:0007669"/>
    <property type="project" value="InterPro"/>
</dbReference>
<dbReference type="InterPro" id="IPR005786">
    <property type="entry name" value="B_amino_transII"/>
</dbReference>
<dbReference type="OrthoDB" id="409992at2759"/>
<evidence type="ECO:0000256" key="5">
    <source>
        <dbReference type="ARBA" id="ARBA00022679"/>
    </source>
</evidence>
<dbReference type="PIRSF" id="PIRSF006468">
    <property type="entry name" value="BCAT1"/>
    <property type="match status" value="1"/>
</dbReference>
<comment type="similarity">
    <text evidence="3">Belongs to the class-IV pyridoxal-phosphate-dependent aminotransferase family.</text>
</comment>
<keyword evidence="6" id="KW-0663">Pyridoxal phosphate</keyword>
<dbReference type="FunFam" id="3.20.10.10:FF:000010">
    <property type="entry name" value="Branched-chain amino acid aminotransferase"/>
    <property type="match status" value="1"/>
</dbReference>
<dbReference type="SUPFAM" id="SSF56752">
    <property type="entry name" value="D-aminoacid aminotransferase-like PLP-dependent enzymes"/>
    <property type="match status" value="1"/>
</dbReference>
<dbReference type="CDD" id="cd01557">
    <property type="entry name" value="BCAT_beta_family"/>
    <property type="match status" value="1"/>
</dbReference>
<accession>A0A8H3I5A6</accession>
<dbReference type="InterPro" id="IPR033939">
    <property type="entry name" value="BCAT_family"/>
</dbReference>
<reference evidence="8" key="1">
    <citation type="submission" date="2021-03" db="EMBL/GenBank/DDBJ databases">
        <authorList>
            <person name="Tagirdzhanova G."/>
        </authorList>
    </citation>
    <scope>NUCLEOTIDE SEQUENCE</scope>
</reference>
<dbReference type="Pfam" id="PF01063">
    <property type="entry name" value="Aminotran_4"/>
    <property type="match status" value="1"/>
</dbReference>
<comment type="cofactor">
    <cofactor evidence="1">
        <name>pyridoxal 5'-phosphate</name>
        <dbReference type="ChEBI" id="CHEBI:597326"/>
    </cofactor>
</comment>
<dbReference type="AlphaFoldDB" id="A0A8H3I5A6"/>
<evidence type="ECO:0000256" key="2">
    <source>
        <dbReference type="ARBA" id="ARBA00005179"/>
    </source>
</evidence>
<evidence type="ECO:0000313" key="8">
    <source>
        <dbReference type="EMBL" id="CAF9915472.1"/>
    </source>
</evidence>
<dbReference type="PANTHER" id="PTHR42825:SF2">
    <property type="entry name" value="BRANCHED-CHAIN-AMINO-ACID AMINOTRANSFERASE 3, CHLOROPLASTIC-RELATED"/>
    <property type="match status" value="1"/>
</dbReference>
<dbReference type="InterPro" id="IPR043131">
    <property type="entry name" value="BCAT-like_N"/>
</dbReference>
<evidence type="ECO:0000256" key="6">
    <source>
        <dbReference type="ARBA" id="ARBA00022898"/>
    </source>
</evidence>
<feature type="modified residue" description="N6-(pyridoxal phosphate)lysine" evidence="7">
    <location>
        <position position="190"/>
    </location>
</feature>
<evidence type="ECO:0000313" key="9">
    <source>
        <dbReference type="Proteomes" id="UP000664169"/>
    </source>
</evidence>
<dbReference type="NCBIfam" id="TIGR01123">
    <property type="entry name" value="ilvE_II"/>
    <property type="match status" value="1"/>
</dbReference>
<protein>
    <recommendedName>
        <fullName evidence="10">Branched-chain amino acid aminotransferase II</fullName>
    </recommendedName>
</protein>
<evidence type="ECO:0000256" key="1">
    <source>
        <dbReference type="ARBA" id="ARBA00001933"/>
    </source>
</evidence>
<evidence type="ECO:0000256" key="3">
    <source>
        <dbReference type="ARBA" id="ARBA00009320"/>
    </source>
</evidence>
<dbReference type="Gene3D" id="3.30.470.10">
    <property type="match status" value="1"/>
</dbReference>
<dbReference type="GO" id="GO:0004084">
    <property type="term" value="F:branched-chain-amino-acid transaminase activity"/>
    <property type="evidence" value="ECO:0007669"/>
    <property type="project" value="InterPro"/>
</dbReference>